<dbReference type="Pfam" id="PF11051">
    <property type="entry name" value="Mannosyl_trans3"/>
    <property type="match status" value="2"/>
</dbReference>
<evidence type="ECO:0000313" key="11">
    <source>
        <dbReference type="EMBL" id="RLN48833.1"/>
    </source>
</evidence>
<keyword evidence="8" id="KW-0333">Golgi apparatus</keyword>
<comment type="caution">
    <text evidence="12">The sequence shown here is derived from an EMBL/GenBank/DDBJ whole genome shotgun (WGS) entry which is preliminary data.</text>
</comment>
<keyword evidence="4" id="KW-0808">Transferase</keyword>
<evidence type="ECO:0000256" key="7">
    <source>
        <dbReference type="ARBA" id="ARBA00022989"/>
    </source>
</evidence>
<sequence length="309" mass="35969">MPRSYFDRVLFLDADNVPARDPSFLFESPEFIDTGAVFWPDFWHPSHTIFNIHGQSLLWEILGTPFVNSFEQESGQLLIDRRRHAAPLDLVKFYTFHRPNPFTRLKLAHGDKDLFRFAWLKLKVPFHMVQTPPSVAGKVINGTFCGMTMVQHDSQGEVLFLHRNSNKLTGQVKRKKVYHRAEAIKRARNRLIEQGIFRFPDGKDIEEEEAKMNLTPAPTLEPLDPDGLPDPAMWSHLLSFNTTSRRVFYKIQPYRATPQFPDWQRCYGQRELGKNAHFYTQEFADLPYSGLETQIRQFAQDAMQIQAQT</sequence>
<accession>A0A3F2RIE8</accession>
<dbReference type="SUPFAM" id="SSF53448">
    <property type="entry name" value="Nucleotide-diphospho-sugar transferases"/>
    <property type="match status" value="1"/>
</dbReference>
<dbReference type="PANTHER" id="PTHR31646:SF1">
    <property type="entry name" value="ALPHA-1,2-MANNOSYLTRANSFERASE MNN2"/>
    <property type="match status" value="1"/>
</dbReference>
<dbReference type="EMBL" id="MBDO02000300">
    <property type="protein sequence ID" value="RLN57612.1"/>
    <property type="molecule type" value="Genomic_DNA"/>
</dbReference>
<dbReference type="InterPro" id="IPR022751">
    <property type="entry name" value="Alpha_mannosyltransferase"/>
</dbReference>
<evidence type="ECO:0000256" key="5">
    <source>
        <dbReference type="ARBA" id="ARBA00022692"/>
    </source>
</evidence>
<evidence type="ECO:0000256" key="2">
    <source>
        <dbReference type="ARBA" id="ARBA00004606"/>
    </source>
</evidence>
<gene>
    <name evidence="11" type="ORF">BBJ29_005854</name>
    <name evidence="12" type="ORF">BBP00_00007425</name>
</gene>
<dbReference type="Proteomes" id="UP000284657">
    <property type="component" value="Unassembled WGS sequence"/>
</dbReference>
<evidence type="ECO:0008006" key="15">
    <source>
        <dbReference type="Google" id="ProtNLM"/>
    </source>
</evidence>
<evidence type="ECO:0000256" key="6">
    <source>
        <dbReference type="ARBA" id="ARBA00022968"/>
    </source>
</evidence>
<dbReference type="GO" id="GO:0000026">
    <property type="term" value="F:alpha-1,2-mannosyltransferase activity"/>
    <property type="evidence" value="ECO:0007669"/>
    <property type="project" value="TreeGrafter"/>
</dbReference>
<comment type="subcellular location">
    <subcellularLocation>
        <location evidence="10">Endomembrane system</location>
        <topology evidence="10">Single-pass membrane protein</topology>
    </subcellularLocation>
    <subcellularLocation>
        <location evidence="1">Golgi apparatus membrane</location>
    </subcellularLocation>
    <subcellularLocation>
        <location evidence="2">Membrane</location>
        <topology evidence="2">Single-pass type II membrane protein</topology>
    </subcellularLocation>
</comment>
<evidence type="ECO:0000313" key="12">
    <source>
        <dbReference type="EMBL" id="RLN57612.1"/>
    </source>
</evidence>
<dbReference type="AlphaFoldDB" id="A0A3F2RIE8"/>
<keyword evidence="5" id="KW-0812">Transmembrane</keyword>
<dbReference type="Proteomes" id="UP000277300">
    <property type="component" value="Unassembled WGS sequence"/>
</dbReference>
<keyword evidence="9" id="KW-0472">Membrane</keyword>
<evidence type="ECO:0000256" key="4">
    <source>
        <dbReference type="ARBA" id="ARBA00022679"/>
    </source>
</evidence>
<dbReference type="GO" id="GO:0046354">
    <property type="term" value="P:mannan biosynthetic process"/>
    <property type="evidence" value="ECO:0007669"/>
    <property type="project" value="TreeGrafter"/>
</dbReference>
<evidence type="ECO:0000256" key="9">
    <source>
        <dbReference type="ARBA" id="ARBA00023136"/>
    </source>
</evidence>
<evidence type="ECO:0000313" key="14">
    <source>
        <dbReference type="Proteomes" id="UP000284657"/>
    </source>
</evidence>
<proteinExistence type="inferred from homology"/>
<keyword evidence="6" id="KW-0735">Signal-anchor</keyword>
<dbReference type="OrthoDB" id="118040at2759"/>
<reference evidence="13 14" key="1">
    <citation type="submission" date="2018-07" db="EMBL/GenBank/DDBJ databases">
        <title>Genome sequencing of oomycete isolates from Chile give support for New Zealand origin for Phytophthora kernoviae and make available the first Nothophytophthora sp. genome.</title>
        <authorList>
            <person name="Studholme D.J."/>
            <person name="Sanfuentes E."/>
            <person name="Panda P."/>
            <person name="Hill R."/>
            <person name="Sambles C."/>
            <person name="Grant M."/>
            <person name="Williams N.M."/>
            <person name="Mcdougal R.L."/>
        </authorList>
    </citation>
    <scope>NUCLEOTIDE SEQUENCE [LARGE SCALE GENOMIC DNA]</scope>
    <source>
        <strain evidence="12">Chile6</strain>
        <strain evidence="11">Chile7</strain>
    </source>
</reference>
<dbReference type="PANTHER" id="PTHR31646">
    <property type="entry name" value="ALPHA-1,2-MANNOSYLTRANSFERASE MNN2"/>
    <property type="match status" value="1"/>
</dbReference>
<name>A0A3F2RIE8_9STRA</name>
<evidence type="ECO:0000256" key="8">
    <source>
        <dbReference type="ARBA" id="ARBA00023034"/>
    </source>
</evidence>
<comment type="similarity">
    <text evidence="3">Belongs to the MNN1/MNT family.</text>
</comment>
<protein>
    <recommendedName>
        <fullName evidence="15">Nucleotide-diphospho-sugar transferase domain-containing protein</fullName>
    </recommendedName>
</protein>
<keyword evidence="7" id="KW-1133">Transmembrane helix</keyword>
<dbReference type="EMBL" id="MBAD02002248">
    <property type="protein sequence ID" value="RLN48833.1"/>
    <property type="molecule type" value="Genomic_DNA"/>
</dbReference>
<organism evidence="12 13">
    <name type="scientific">Phytophthora kernoviae</name>
    <dbReference type="NCBI Taxonomy" id="325452"/>
    <lineage>
        <taxon>Eukaryota</taxon>
        <taxon>Sar</taxon>
        <taxon>Stramenopiles</taxon>
        <taxon>Oomycota</taxon>
        <taxon>Peronosporomycetes</taxon>
        <taxon>Peronosporales</taxon>
        <taxon>Peronosporaceae</taxon>
        <taxon>Phytophthora</taxon>
    </lineage>
</organism>
<dbReference type="InterPro" id="IPR029044">
    <property type="entry name" value="Nucleotide-diphossugar_trans"/>
</dbReference>
<dbReference type="GO" id="GO:0000139">
    <property type="term" value="C:Golgi membrane"/>
    <property type="evidence" value="ECO:0007669"/>
    <property type="project" value="UniProtKB-SubCell"/>
</dbReference>
<evidence type="ECO:0000313" key="13">
    <source>
        <dbReference type="Proteomes" id="UP000277300"/>
    </source>
</evidence>
<evidence type="ECO:0000256" key="3">
    <source>
        <dbReference type="ARBA" id="ARBA00009105"/>
    </source>
</evidence>
<evidence type="ECO:0000256" key="1">
    <source>
        <dbReference type="ARBA" id="ARBA00004394"/>
    </source>
</evidence>
<evidence type="ECO:0000256" key="10">
    <source>
        <dbReference type="ARBA" id="ARBA00037847"/>
    </source>
</evidence>